<protein>
    <submittedName>
        <fullName evidence="1">Uncharacterized protein</fullName>
    </submittedName>
</protein>
<reference evidence="1" key="1">
    <citation type="submission" date="2023-09" db="UniProtKB">
        <authorList>
            <consortium name="Ensembl"/>
        </authorList>
    </citation>
    <scope>IDENTIFICATION</scope>
</reference>
<evidence type="ECO:0000313" key="1">
    <source>
        <dbReference type="Ensembl" id="ENSCCNP00000011451.1"/>
    </source>
</evidence>
<proteinExistence type="predicted"/>
<name>A0A8C0WK23_CASCN</name>
<sequence>MDGKVSPPSFTAHTNWQGLEELYSVNESIYEYKHNYRLSLVDWTNYLKDVDRVFALLTSHSEQNKISQTQSAQSDGFLAASTELSAPVEMASAESDEDPSHMVGESLHLALPTDLRTLHLNRPTLSPESKLEWNNDIPEVNHLNSEHWRNDKTEIWMGHKEINHPDSAFSGNGMTELGLQPHPRLQPISGHQRELPQDGGPEEDVFEGQLYLPVHSDGSSVHQVFNVSNVEQPDLSSSVERTLTKVKNYTHENAQQVEGSASSLPPSG</sequence>
<dbReference type="AlphaFoldDB" id="A0A8C0WK23"/>
<accession>A0A8C0WK23</accession>
<dbReference type="Ensembl" id="ENSCCNT00000014994.1">
    <property type="protein sequence ID" value="ENSCCNP00000011451.1"/>
    <property type="gene ID" value="ENSCCNG00000011886.1"/>
</dbReference>
<organism evidence="1">
    <name type="scientific">Castor canadensis</name>
    <name type="common">American beaver</name>
    <dbReference type="NCBI Taxonomy" id="51338"/>
    <lineage>
        <taxon>Eukaryota</taxon>
        <taxon>Metazoa</taxon>
        <taxon>Chordata</taxon>
        <taxon>Craniata</taxon>
        <taxon>Vertebrata</taxon>
        <taxon>Euteleostomi</taxon>
        <taxon>Mammalia</taxon>
        <taxon>Eutheria</taxon>
        <taxon>Euarchontoglires</taxon>
        <taxon>Glires</taxon>
        <taxon>Rodentia</taxon>
        <taxon>Castorimorpha</taxon>
        <taxon>Castoridae</taxon>
        <taxon>Castor</taxon>
    </lineage>
</organism>